<dbReference type="Proteomes" id="UP000235081">
    <property type="component" value="Unassembled WGS sequence"/>
</dbReference>
<dbReference type="EMBL" id="NMQE01000123">
    <property type="protein sequence ID" value="PMB25898.1"/>
    <property type="molecule type" value="Genomic_DNA"/>
</dbReference>
<accession>A0A2N6LLK5</accession>
<dbReference type="AlphaFoldDB" id="A0A2N6LLK5"/>
<evidence type="ECO:0000313" key="1">
    <source>
        <dbReference type="EMBL" id="PMB25898.1"/>
    </source>
</evidence>
<comment type="caution">
    <text evidence="1">The sequence shown here is derived from an EMBL/GenBank/DDBJ whole genome shotgun (WGS) entry which is preliminary data.</text>
</comment>
<protein>
    <submittedName>
        <fullName evidence="1">Uncharacterized protein</fullName>
    </submittedName>
</protein>
<reference evidence="1 2" key="1">
    <citation type="submission" date="2017-07" db="EMBL/GenBank/DDBJ databases">
        <title>Genomes of Fischerella (Mastigocladus) sp. strains.</title>
        <authorList>
            <person name="Miller S.R."/>
        </authorList>
    </citation>
    <scope>NUCLEOTIDE SEQUENCE [LARGE SCALE GENOMIC DNA]</scope>
    <source>
        <strain evidence="1 2">CCMEE 5318</strain>
    </source>
</reference>
<gene>
    <name evidence="1" type="ORF">CEN46_04770</name>
</gene>
<sequence>MLKIEGIAMSFDHQSESHELLVELSETEQETVVGGFNTDGLFFLQITAIDSFTENLTNISANGGNTSASSFSKTGHSFRQITLAFTSSLASRDNSENSPLLMIFRLFR</sequence>
<organism evidence="1 2">
    <name type="scientific">Fischerella thermalis CCMEE 5318</name>
    <dbReference type="NCBI Taxonomy" id="2019666"/>
    <lineage>
        <taxon>Bacteria</taxon>
        <taxon>Bacillati</taxon>
        <taxon>Cyanobacteriota</taxon>
        <taxon>Cyanophyceae</taxon>
        <taxon>Nostocales</taxon>
        <taxon>Hapalosiphonaceae</taxon>
        <taxon>Fischerella</taxon>
    </lineage>
</organism>
<name>A0A2N6LLK5_9CYAN</name>
<proteinExistence type="predicted"/>
<evidence type="ECO:0000313" key="2">
    <source>
        <dbReference type="Proteomes" id="UP000235081"/>
    </source>
</evidence>